<dbReference type="InterPro" id="IPR020846">
    <property type="entry name" value="MFS_dom"/>
</dbReference>
<dbReference type="InterPro" id="IPR050814">
    <property type="entry name" value="Myo-inositol_Transporter"/>
</dbReference>
<feature type="transmembrane region" description="Helical" evidence="10">
    <location>
        <begin position="26"/>
        <end position="55"/>
    </location>
</feature>
<dbReference type="InterPro" id="IPR005828">
    <property type="entry name" value="MFS_sugar_transport-like"/>
</dbReference>
<dbReference type="InterPro" id="IPR047984">
    <property type="entry name" value="XylE-like"/>
</dbReference>
<sequence>MDVNTKAAEMEKAGTVNESPRANMRFVVTISLVAAFGGLLFGYDTAVIAGAIGYLQTKFQLSAAMTGWAASSAIWGCIFGVLCTGYVSDAIGRKKVLILTAIIFAVSAVGSAIPVDLTQFVIARFINGIAVGAASMLSPLYIAEIAPAKHRGILVTLYQLAIVIGINLIYFINMKIASMGNEAWNVELGWRYMLGSEVVPAIIFFGLLFLVPESPRWLASKNRLDEALKILKKLNGDIQARVVLQDIRNTLHEEKGTVRELFSKGLRAALIVGVVLALFSQITGINAIIYYAPEILKSIGMGQDAALVQTVIIGTTNTIFTFVAIAFIDKIGRRSLLLWGVSGMVICLAAIGLLFYLQVGNNTWLMVFIIGYIASFASSLGPIPWVIISEIFPTKTRGVAMSLATVVLWIGVALITQWTPVMMQDLGGAYTFWIFMVNAVILLVFSYRMIPETKGKTLEEIERIWKKEG</sequence>
<dbReference type="RefSeq" id="WP_254085662.1">
    <property type="nucleotide sequence ID" value="NZ_JAHESE010000019.1"/>
</dbReference>
<dbReference type="PROSITE" id="PS50850">
    <property type="entry name" value="MFS"/>
    <property type="match status" value="1"/>
</dbReference>
<evidence type="ECO:0000259" key="11">
    <source>
        <dbReference type="PROSITE" id="PS50850"/>
    </source>
</evidence>
<feature type="transmembrane region" description="Helical" evidence="10">
    <location>
        <begin position="192"/>
        <end position="211"/>
    </location>
</feature>
<feature type="transmembrane region" description="Helical" evidence="10">
    <location>
        <begin position="305"/>
        <end position="328"/>
    </location>
</feature>
<dbReference type="PROSITE" id="PS00216">
    <property type="entry name" value="SUGAR_TRANSPORT_1"/>
    <property type="match status" value="2"/>
</dbReference>
<evidence type="ECO:0000256" key="3">
    <source>
        <dbReference type="ARBA" id="ARBA00022448"/>
    </source>
</evidence>
<feature type="transmembrane region" description="Helical" evidence="10">
    <location>
        <begin position="67"/>
        <end position="87"/>
    </location>
</feature>
<evidence type="ECO:0000256" key="8">
    <source>
        <dbReference type="ARBA" id="ARBA00023136"/>
    </source>
</evidence>
<gene>
    <name evidence="12" type="ORF">KK062_17700</name>
</gene>
<keyword evidence="6 10" id="KW-0812">Transmembrane</keyword>
<feature type="transmembrane region" description="Helical" evidence="10">
    <location>
        <begin position="399"/>
        <end position="418"/>
    </location>
</feature>
<dbReference type="PANTHER" id="PTHR48020:SF12">
    <property type="entry name" value="PROTON MYO-INOSITOL COTRANSPORTER"/>
    <property type="match status" value="1"/>
</dbReference>
<feature type="transmembrane region" description="Helical" evidence="10">
    <location>
        <begin position="363"/>
        <end position="387"/>
    </location>
</feature>
<evidence type="ECO:0000256" key="10">
    <source>
        <dbReference type="SAM" id="Phobius"/>
    </source>
</evidence>
<keyword evidence="3 9" id="KW-0813">Transport</keyword>
<evidence type="ECO:0000256" key="2">
    <source>
        <dbReference type="ARBA" id="ARBA00010992"/>
    </source>
</evidence>
<evidence type="ECO:0000256" key="1">
    <source>
        <dbReference type="ARBA" id="ARBA00004651"/>
    </source>
</evidence>
<feature type="transmembrane region" description="Helical" evidence="10">
    <location>
        <begin position="153"/>
        <end position="172"/>
    </location>
</feature>
<feature type="transmembrane region" description="Helical" evidence="10">
    <location>
        <begin position="96"/>
        <end position="115"/>
    </location>
</feature>
<dbReference type="Proteomes" id="UP001319080">
    <property type="component" value="Unassembled WGS sequence"/>
</dbReference>
<dbReference type="PANTHER" id="PTHR48020">
    <property type="entry name" value="PROTON MYO-INOSITOL COTRANSPORTER"/>
    <property type="match status" value="1"/>
</dbReference>
<dbReference type="Pfam" id="PF00083">
    <property type="entry name" value="Sugar_tr"/>
    <property type="match status" value="1"/>
</dbReference>
<feature type="transmembrane region" description="Helical" evidence="10">
    <location>
        <begin position="430"/>
        <end position="450"/>
    </location>
</feature>
<evidence type="ECO:0000256" key="4">
    <source>
        <dbReference type="ARBA" id="ARBA00022475"/>
    </source>
</evidence>
<comment type="caution">
    <text evidence="12">The sequence shown here is derived from an EMBL/GenBank/DDBJ whole genome shotgun (WGS) entry which is preliminary data.</text>
</comment>
<keyword evidence="4" id="KW-1003">Cell membrane</keyword>
<proteinExistence type="inferred from homology"/>
<evidence type="ECO:0000313" key="12">
    <source>
        <dbReference type="EMBL" id="MBT1710085.1"/>
    </source>
</evidence>
<dbReference type="SUPFAM" id="SSF103473">
    <property type="entry name" value="MFS general substrate transporter"/>
    <property type="match status" value="1"/>
</dbReference>
<dbReference type="InterPro" id="IPR003663">
    <property type="entry name" value="Sugar/inositol_transpt"/>
</dbReference>
<dbReference type="PROSITE" id="PS00217">
    <property type="entry name" value="SUGAR_TRANSPORT_2"/>
    <property type="match status" value="1"/>
</dbReference>
<accession>A0AAP2GV89</accession>
<dbReference type="InterPro" id="IPR036259">
    <property type="entry name" value="MFS_trans_sf"/>
</dbReference>
<evidence type="ECO:0000256" key="7">
    <source>
        <dbReference type="ARBA" id="ARBA00022989"/>
    </source>
</evidence>
<evidence type="ECO:0000256" key="5">
    <source>
        <dbReference type="ARBA" id="ARBA00022597"/>
    </source>
</evidence>
<organism evidence="12 13">
    <name type="scientific">Dawidia cretensis</name>
    <dbReference type="NCBI Taxonomy" id="2782350"/>
    <lineage>
        <taxon>Bacteria</taxon>
        <taxon>Pseudomonadati</taxon>
        <taxon>Bacteroidota</taxon>
        <taxon>Cytophagia</taxon>
        <taxon>Cytophagales</taxon>
        <taxon>Chryseotaleaceae</taxon>
        <taxon>Dawidia</taxon>
    </lineage>
</organism>
<dbReference type="EMBL" id="JAHESE010000019">
    <property type="protein sequence ID" value="MBT1710085.1"/>
    <property type="molecule type" value="Genomic_DNA"/>
</dbReference>
<keyword evidence="5" id="KW-0762">Sugar transport</keyword>
<keyword evidence="13" id="KW-1185">Reference proteome</keyword>
<protein>
    <submittedName>
        <fullName evidence="12">Sugar porter family MFS transporter</fullName>
    </submittedName>
</protein>
<evidence type="ECO:0000256" key="6">
    <source>
        <dbReference type="ARBA" id="ARBA00022692"/>
    </source>
</evidence>
<dbReference type="FunFam" id="1.20.1250.20:FF:000122">
    <property type="entry name" value="D-xylose transporter XylE"/>
    <property type="match status" value="1"/>
</dbReference>
<dbReference type="InterPro" id="IPR005829">
    <property type="entry name" value="Sugar_transporter_CS"/>
</dbReference>
<evidence type="ECO:0000256" key="9">
    <source>
        <dbReference type="RuleBase" id="RU003346"/>
    </source>
</evidence>
<feature type="domain" description="Major facilitator superfamily (MFS) profile" evidence="11">
    <location>
        <begin position="30"/>
        <end position="454"/>
    </location>
</feature>
<name>A0AAP2GV89_9BACT</name>
<dbReference type="Gene3D" id="1.20.1250.20">
    <property type="entry name" value="MFS general substrate transporter like domains"/>
    <property type="match status" value="2"/>
</dbReference>
<feature type="transmembrane region" description="Helical" evidence="10">
    <location>
        <begin position="121"/>
        <end position="141"/>
    </location>
</feature>
<dbReference type="GO" id="GO:0022857">
    <property type="term" value="F:transmembrane transporter activity"/>
    <property type="evidence" value="ECO:0007669"/>
    <property type="project" value="InterPro"/>
</dbReference>
<dbReference type="CDD" id="cd17359">
    <property type="entry name" value="MFS_XylE_like"/>
    <property type="match status" value="1"/>
</dbReference>
<keyword evidence="8 10" id="KW-0472">Membrane</keyword>
<dbReference type="PRINTS" id="PR00171">
    <property type="entry name" value="SUGRTRNSPORT"/>
</dbReference>
<keyword evidence="7 10" id="KW-1133">Transmembrane helix</keyword>
<comment type="subcellular location">
    <subcellularLocation>
        <location evidence="1">Cell membrane</location>
        <topology evidence="1">Multi-pass membrane protein</topology>
    </subcellularLocation>
</comment>
<comment type="similarity">
    <text evidence="2 9">Belongs to the major facilitator superfamily. Sugar transporter (TC 2.A.1.1) family.</text>
</comment>
<dbReference type="AlphaFoldDB" id="A0AAP2GV89"/>
<feature type="transmembrane region" description="Helical" evidence="10">
    <location>
        <begin position="335"/>
        <end position="357"/>
    </location>
</feature>
<dbReference type="GO" id="GO:0005886">
    <property type="term" value="C:plasma membrane"/>
    <property type="evidence" value="ECO:0007669"/>
    <property type="project" value="UniProtKB-SubCell"/>
</dbReference>
<dbReference type="NCBIfam" id="TIGR00879">
    <property type="entry name" value="SP"/>
    <property type="match status" value="1"/>
</dbReference>
<feature type="transmembrane region" description="Helical" evidence="10">
    <location>
        <begin position="268"/>
        <end position="293"/>
    </location>
</feature>
<evidence type="ECO:0000313" key="13">
    <source>
        <dbReference type="Proteomes" id="UP001319080"/>
    </source>
</evidence>
<reference evidence="12 13" key="1">
    <citation type="submission" date="2021-05" db="EMBL/GenBank/DDBJ databases">
        <title>A Polyphasic approach of four new species of the genus Ohtaekwangia: Ohtaekwangia histidinii sp. nov., Ohtaekwangia cretensis sp. nov., Ohtaekwangia indiensis sp. nov., Ohtaekwangia reichenbachii sp. nov. from diverse environment.</title>
        <authorList>
            <person name="Octaviana S."/>
        </authorList>
    </citation>
    <scope>NUCLEOTIDE SEQUENCE [LARGE SCALE GENOMIC DNA]</scope>
    <source>
        <strain evidence="12 13">PWU5</strain>
    </source>
</reference>